<protein>
    <submittedName>
        <fullName evidence="1">(northern house mosquito) hypothetical protein</fullName>
    </submittedName>
</protein>
<evidence type="ECO:0000313" key="1">
    <source>
        <dbReference type="EMBL" id="CAG6467678.1"/>
    </source>
</evidence>
<proteinExistence type="predicted"/>
<dbReference type="EMBL" id="HBUE01058935">
    <property type="protein sequence ID" value="CAG6467684.1"/>
    <property type="molecule type" value="Transcribed_RNA"/>
</dbReference>
<reference evidence="1" key="1">
    <citation type="submission" date="2021-05" db="EMBL/GenBank/DDBJ databases">
        <authorList>
            <person name="Alioto T."/>
            <person name="Alioto T."/>
            <person name="Gomez Garrido J."/>
        </authorList>
    </citation>
    <scope>NUCLEOTIDE SEQUENCE</scope>
</reference>
<organism evidence="1">
    <name type="scientific">Culex pipiens</name>
    <name type="common">House mosquito</name>
    <dbReference type="NCBI Taxonomy" id="7175"/>
    <lineage>
        <taxon>Eukaryota</taxon>
        <taxon>Metazoa</taxon>
        <taxon>Ecdysozoa</taxon>
        <taxon>Arthropoda</taxon>
        <taxon>Hexapoda</taxon>
        <taxon>Insecta</taxon>
        <taxon>Pterygota</taxon>
        <taxon>Neoptera</taxon>
        <taxon>Endopterygota</taxon>
        <taxon>Diptera</taxon>
        <taxon>Nematocera</taxon>
        <taxon>Culicoidea</taxon>
        <taxon>Culicidae</taxon>
        <taxon>Culicinae</taxon>
        <taxon>Culicini</taxon>
        <taxon>Culex</taxon>
        <taxon>Culex</taxon>
    </lineage>
</organism>
<dbReference type="EMBL" id="HBUE01058932">
    <property type="protein sequence ID" value="CAG6467678.1"/>
    <property type="molecule type" value="Transcribed_RNA"/>
</dbReference>
<dbReference type="AlphaFoldDB" id="A0A8D8B2B6"/>
<sequence>MMTAVTRTTLLVFGRRCDVSGVAGCRCASATYTVARVAGIRSSGLVFVVSVAGRHRNSCRTATAVGDDVASSGGESVVRWAGYLAAWRAASRLVGCVGRPPWKNHACGAGTLGVDGSR</sequence>
<accession>A0A8D8B2B6</accession>
<name>A0A8D8B2B6_CULPI</name>